<evidence type="ECO:0000313" key="5">
    <source>
        <dbReference type="Proteomes" id="UP000509327"/>
    </source>
</evidence>
<reference evidence="3 5" key="2">
    <citation type="submission" date="2020-06" db="EMBL/GenBank/DDBJ databases">
        <title>Complete genome of Paenibacillus barcinonensis KACC11450.</title>
        <authorList>
            <person name="Kim M."/>
            <person name="Park Y.-J."/>
            <person name="Shin J.-H."/>
        </authorList>
    </citation>
    <scope>NUCLEOTIDE SEQUENCE [LARGE SCALE GENOMIC DNA]</scope>
    <source>
        <strain evidence="3 5">KACC11450</strain>
    </source>
</reference>
<dbReference type="EMBL" id="QJSW01000025">
    <property type="protein sequence ID" value="PYE44251.1"/>
    <property type="molecule type" value="Genomic_DNA"/>
</dbReference>
<dbReference type="AlphaFoldDB" id="A0A2V4VDV2"/>
<feature type="transmembrane region" description="Helical" evidence="1">
    <location>
        <begin position="20"/>
        <end position="36"/>
    </location>
</feature>
<evidence type="ECO:0000313" key="2">
    <source>
        <dbReference type="EMBL" id="PYE44251.1"/>
    </source>
</evidence>
<accession>A0A2V4VDV2</accession>
<proteinExistence type="predicted"/>
<reference evidence="2 4" key="1">
    <citation type="submission" date="2018-06" db="EMBL/GenBank/DDBJ databases">
        <title>Genomic Encyclopedia of Type Strains, Phase III (KMG-III): the genomes of soil and plant-associated and newly described type strains.</title>
        <authorList>
            <person name="Whitman W."/>
        </authorList>
    </citation>
    <scope>NUCLEOTIDE SEQUENCE [LARGE SCALE GENOMIC DNA]</scope>
    <source>
        <strain evidence="2 4">CECT 7022</strain>
    </source>
</reference>
<dbReference type="EMBL" id="CP054614">
    <property type="protein sequence ID" value="QKS57626.1"/>
    <property type="molecule type" value="Genomic_DNA"/>
</dbReference>
<sequence length="92" mass="10653">MLLRNSHLSGVYKQSTPRVYALGVLFGVAQSIVYWYEHVFGLTDIQYFFKLTTVRQPNVRYTWRAANIDFTHGILETDQTDGTDRYRLDGCG</sequence>
<keyword evidence="5" id="KW-1185">Reference proteome</keyword>
<dbReference type="Proteomes" id="UP000509327">
    <property type="component" value="Chromosome"/>
</dbReference>
<protein>
    <submittedName>
        <fullName evidence="2">Uncharacterized protein</fullName>
    </submittedName>
</protein>
<evidence type="ECO:0000256" key="1">
    <source>
        <dbReference type="SAM" id="Phobius"/>
    </source>
</evidence>
<keyword evidence="1" id="KW-1133">Transmembrane helix</keyword>
<organism evidence="2 4">
    <name type="scientific">Paenibacillus barcinonensis</name>
    <dbReference type="NCBI Taxonomy" id="198119"/>
    <lineage>
        <taxon>Bacteria</taxon>
        <taxon>Bacillati</taxon>
        <taxon>Bacillota</taxon>
        <taxon>Bacilli</taxon>
        <taxon>Bacillales</taxon>
        <taxon>Paenibacillaceae</taxon>
        <taxon>Paenibacillus</taxon>
    </lineage>
</organism>
<dbReference type="RefSeq" id="WP_110899095.1">
    <property type="nucleotide sequence ID" value="NZ_CP054614.1"/>
</dbReference>
<evidence type="ECO:0000313" key="3">
    <source>
        <dbReference type="EMBL" id="QKS57626.1"/>
    </source>
</evidence>
<evidence type="ECO:0000313" key="4">
    <source>
        <dbReference type="Proteomes" id="UP000247790"/>
    </source>
</evidence>
<name>A0A2V4VDV2_PAEBA</name>
<keyword evidence="1" id="KW-0472">Membrane</keyword>
<keyword evidence="1" id="KW-0812">Transmembrane</keyword>
<dbReference type="Proteomes" id="UP000247790">
    <property type="component" value="Unassembled WGS sequence"/>
</dbReference>
<gene>
    <name evidence="2" type="ORF">DFQ00_12528</name>
    <name evidence="3" type="ORF">HUB98_15815</name>
</gene>